<feature type="region of interest" description="Disordered" evidence="1">
    <location>
        <begin position="165"/>
        <end position="193"/>
    </location>
</feature>
<dbReference type="OrthoDB" id="2823490at2759"/>
<dbReference type="EMBL" id="MCFA01000233">
    <property type="protein sequence ID" value="ORX97496.1"/>
    <property type="molecule type" value="Genomic_DNA"/>
</dbReference>
<dbReference type="STRING" id="1231657.A0A1Y1YIF4"/>
<proteinExistence type="predicted"/>
<reference evidence="2 3" key="1">
    <citation type="submission" date="2016-07" db="EMBL/GenBank/DDBJ databases">
        <title>Pervasive Adenine N6-methylation of Active Genes in Fungi.</title>
        <authorList>
            <consortium name="DOE Joint Genome Institute"/>
            <person name="Mondo S.J."/>
            <person name="Dannebaum R.O."/>
            <person name="Kuo R.C."/>
            <person name="Labutti K."/>
            <person name="Haridas S."/>
            <person name="Kuo A."/>
            <person name="Salamov A."/>
            <person name="Ahrendt S.R."/>
            <person name="Lipzen A."/>
            <person name="Sullivan W."/>
            <person name="Andreopoulos W.B."/>
            <person name="Clum A."/>
            <person name="Lindquist E."/>
            <person name="Daum C."/>
            <person name="Ramamoorthy G.K."/>
            <person name="Gryganskyi A."/>
            <person name="Culley D."/>
            <person name="Magnuson J.K."/>
            <person name="James T.Y."/>
            <person name="O'Malley M.A."/>
            <person name="Stajich J.E."/>
            <person name="Spatafora J.W."/>
            <person name="Visel A."/>
            <person name="Grigoriev I.V."/>
        </authorList>
    </citation>
    <scope>NUCLEOTIDE SEQUENCE [LARGE SCALE GENOMIC DNA]</scope>
    <source>
        <strain evidence="2 3">CBS 115471</strain>
    </source>
</reference>
<organism evidence="2 3">
    <name type="scientific">Clohesyomyces aquaticus</name>
    <dbReference type="NCBI Taxonomy" id="1231657"/>
    <lineage>
        <taxon>Eukaryota</taxon>
        <taxon>Fungi</taxon>
        <taxon>Dikarya</taxon>
        <taxon>Ascomycota</taxon>
        <taxon>Pezizomycotina</taxon>
        <taxon>Dothideomycetes</taxon>
        <taxon>Pleosporomycetidae</taxon>
        <taxon>Pleosporales</taxon>
        <taxon>Lindgomycetaceae</taxon>
        <taxon>Clohesyomyces</taxon>
    </lineage>
</organism>
<gene>
    <name evidence="2" type="ORF">BCR34DRAFT_577868</name>
</gene>
<evidence type="ECO:0000256" key="1">
    <source>
        <dbReference type="SAM" id="MobiDB-lite"/>
    </source>
</evidence>
<dbReference type="Proteomes" id="UP000193144">
    <property type="component" value="Unassembled WGS sequence"/>
</dbReference>
<protein>
    <submittedName>
        <fullName evidence="2">Uncharacterized protein</fullName>
    </submittedName>
</protein>
<keyword evidence="3" id="KW-1185">Reference proteome</keyword>
<dbReference type="AlphaFoldDB" id="A0A1Y1YIF4"/>
<evidence type="ECO:0000313" key="3">
    <source>
        <dbReference type="Proteomes" id="UP000193144"/>
    </source>
</evidence>
<evidence type="ECO:0000313" key="2">
    <source>
        <dbReference type="EMBL" id="ORX97496.1"/>
    </source>
</evidence>
<accession>A0A1Y1YIF4</accession>
<sequence>MFAVLSPMREAPALDVAPGLDDDNPALSGDRVGLQYPKLSAWSGRDLVRYQCDTAFVASSTPLLLVNRQLHDETLSNFNVFPDLCSYDLNIIVLDEILLLPTWLRVPALTTRVDTVCATIRISSSFDRNKKWYPRDPYKASVSAMEQGRQWLGRYTACSIDSSWSACPRSGPRKARSRTSKSGRFRSTSRPRMGSIQAGLAHRSVQARVVQYKKTTSLIQTILPNSLSAKSNTC</sequence>
<name>A0A1Y1YIF4_9PLEO</name>
<comment type="caution">
    <text evidence="2">The sequence shown here is derived from an EMBL/GenBank/DDBJ whole genome shotgun (WGS) entry which is preliminary data.</text>
</comment>
<feature type="compositionally biased region" description="Basic residues" evidence="1">
    <location>
        <begin position="171"/>
        <end position="189"/>
    </location>
</feature>